<dbReference type="CDD" id="cd06173">
    <property type="entry name" value="MFS_MefA_like"/>
    <property type="match status" value="1"/>
</dbReference>
<proteinExistence type="predicted"/>
<accession>A0A7D6CGX8</accession>
<feature type="transmembrane region" description="Helical" evidence="6">
    <location>
        <begin position="288"/>
        <end position="309"/>
    </location>
</feature>
<feature type="transmembrane region" description="Helical" evidence="6">
    <location>
        <begin position="78"/>
        <end position="101"/>
    </location>
</feature>
<feature type="transmembrane region" description="Helical" evidence="6">
    <location>
        <begin position="264"/>
        <end position="281"/>
    </location>
</feature>
<evidence type="ECO:0000313" key="7">
    <source>
        <dbReference type="EMBL" id="QLK01379.1"/>
    </source>
</evidence>
<feature type="transmembrane region" description="Helical" evidence="6">
    <location>
        <begin position="46"/>
        <end position="71"/>
    </location>
</feature>
<feature type="transmembrane region" description="Helical" evidence="6">
    <location>
        <begin position="175"/>
        <end position="192"/>
    </location>
</feature>
<keyword evidence="3 6" id="KW-0812">Transmembrane</keyword>
<evidence type="ECO:0000256" key="6">
    <source>
        <dbReference type="SAM" id="Phobius"/>
    </source>
</evidence>
<evidence type="ECO:0000256" key="5">
    <source>
        <dbReference type="ARBA" id="ARBA00023136"/>
    </source>
</evidence>
<dbReference type="PANTHER" id="PTHR23513:SF6">
    <property type="entry name" value="MAJOR FACILITATOR SUPERFAMILY ASSOCIATED DOMAIN-CONTAINING PROTEIN"/>
    <property type="match status" value="1"/>
</dbReference>
<feature type="transmembrane region" description="Helical" evidence="6">
    <location>
        <begin position="321"/>
        <end position="339"/>
    </location>
</feature>
<keyword evidence="2" id="KW-1003">Cell membrane</keyword>
<dbReference type="SUPFAM" id="SSF103473">
    <property type="entry name" value="MFS general substrate transporter"/>
    <property type="match status" value="1"/>
</dbReference>
<keyword evidence="4 6" id="KW-1133">Transmembrane helix</keyword>
<dbReference type="Pfam" id="PF07690">
    <property type="entry name" value="MFS_1"/>
    <property type="match status" value="1"/>
</dbReference>
<evidence type="ECO:0000256" key="4">
    <source>
        <dbReference type="ARBA" id="ARBA00022989"/>
    </source>
</evidence>
<dbReference type="Gene3D" id="1.20.1250.20">
    <property type="entry name" value="MFS general substrate transporter like domains"/>
    <property type="match status" value="1"/>
</dbReference>
<dbReference type="InterPro" id="IPR036259">
    <property type="entry name" value="MFS_trans_sf"/>
</dbReference>
<protein>
    <submittedName>
        <fullName evidence="7">MFS transporter</fullName>
    </submittedName>
</protein>
<feature type="transmembrane region" description="Helical" evidence="6">
    <location>
        <begin position="380"/>
        <end position="402"/>
    </location>
</feature>
<dbReference type="GO" id="GO:0022857">
    <property type="term" value="F:transmembrane transporter activity"/>
    <property type="evidence" value="ECO:0007669"/>
    <property type="project" value="InterPro"/>
</dbReference>
<keyword evidence="5 6" id="KW-0472">Membrane</keyword>
<dbReference type="AlphaFoldDB" id="A0A7D6CGX8"/>
<dbReference type="PANTHER" id="PTHR23513">
    <property type="entry name" value="INTEGRAL MEMBRANE EFFLUX PROTEIN-RELATED"/>
    <property type="match status" value="1"/>
</dbReference>
<evidence type="ECO:0000256" key="2">
    <source>
        <dbReference type="ARBA" id="ARBA00022475"/>
    </source>
</evidence>
<dbReference type="GO" id="GO:0005886">
    <property type="term" value="C:plasma membrane"/>
    <property type="evidence" value="ECO:0007669"/>
    <property type="project" value="UniProtKB-SubCell"/>
</dbReference>
<feature type="transmembrane region" description="Helical" evidence="6">
    <location>
        <begin position="351"/>
        <end position="374"/>
    </location>
</feature>
<evidence type="ECO:0000256" key="3">
    <source>
        <dbReference type="ARBA" id="ARBA00022692"/>
    </source>
</evidence>
<organism evidence="7">
    <name type="scientific">Micromonospora carbonacea</name>
    <dbReference type="NCBI Taxonomy" id="47853"/>
    <lineage>
        <taxon>Bacteria</taxon>
        <taxon>Bacillati</taxon>
        <taxon>Actinomycetota</taxon>
        <taxon>Actinomycetes</taxon>
        <taxon>Micromonosporales</taxon>
        <taxon>Micromonosporaceae</taxon>
        <taxon>Micromonospora</taxon>
    </lineage>
</organism>
<dbReference type="InterPro" id="IPR011701">
    <property type="entry name" value="MFS"/>
</dbReference>
<feature type="transmembrane region" description="Helical" evidence="6">
    <location>
        <begin position="226"/>
        <end position="244"/>
    </location>
</feature>
<comment type="subcellular location">
    <subcellularLocation>
        <location evidence="1">Cell membrane</location>
        <topology evidence="1">Multi-pass membrane protein</topology>
    </subcellularLocation>
</comment>
<gene>
    <name evidence="7" type="ORF">HZU44_12615</name>
</gene>
<feature type="transmembrane region" description="Helical" evidence="6">
    <location>
        <begin position="147"/>
        <end position="169"/>
    </location>
</feature>
<reference evidence="7" key="1">
    <citation type="submission" date="2020-08" db="EMBL/GenBank/DDBJ databases">
        <title>A bifunctional nitrone conjugated secondary metabolite targeting the ribosome.</title>
        <authorList>
            <person name="Limbrick E.M."/>
            <person name="Graf M."/>
            <person name="Derewacz D.K."/>
            <person name="Nguyen F."/>
            <person name="Spraggins J.M."/>
            <person name="Wieland M."/>
            <person name="Ynigez-Gutierrez A.E."/>
            <person name="Reisman B.J."/>
            <person name="Zinshteyn B."/>
            <person name="McCulloch K."/>
            <person name="Iverson T.M."/>
            <person name="Green R."/>
            <person name="Wilson D.N."/>
            <person name="Bachmann B.O."/>
        </authorList>
    </citation>
    <scope>NUCLEOTIDE SEQUENCE</scope>
    <source>
        <strain evidence="7">Africana</strain>
    </source>
</reference>
<evidence type="ECO:0000256" key="1">
    <source>
        <dbReference type="ARBA" id="ARBA00004651"/>
    </source>
</evidence>
<name>A0A7D6CGX8_9ACTN</name>
<dbReference type="EMBL" id="CP058905">
    <property type="protein sequence ID" value="QLK01379.1"/>
    <property type="molecule type" value="Genomic_DNA"/>
</dbReference>
<feature type="transmembrane region" description="Helical" evidence="6">
    <location>
        <begin position="107"/>
        <end position="135"/>
    </location>
</feature>
<sequence length="405" mass="40804">MPATPAPPGRSRGFHAFWAAQVLSVLGDSISQLAVPLLVLDATGSIATAGLLTGVSGTAAVLAGLFAGVVVDRCDRRALLVGADVARMLLFVVVPLVWWLVPDPPIWPLFVLLPLGAAIGMVFQVAAVTVVPGLVPAPELTRANGRLYAGTALAAVVGPALAGAVSGWLGPAGALAVDAASFGASGALLTLVRLPARSAATADAADRPGPWAEFLAGARFLLGHRVLRPLTALLTVYLLLTYGIDDVVIYHLKRGLGQSDGTVGLVLTAGAAGTVTGALVVARLRGRFGFGACWIGAVAATGGAVAALAPTRRPAEVGALMTVYFGCLSVAGICSLSLRQEVTPEHVLGRVTAAFWTIHFSLGGVGAAAFAWLAQHHGAPLTFALAGAGGLAVALAALGTAVRRA</sequence>